<gene>
    <name evidence="1" type="ORF">SAMN05421820_11617</name>
</gene>
<accession>A0A1H0KCX8</accession>
<reference evidence="2" key="1">
    <citation type="submission" date="2016-10" db="EMBL/GenBank/DDBJ databases">
        <authorList>
            <person name="Varghese N."/>
            <person name="Submissions S."/>
        </authorList>
    </citation>
    <scope>NUCLEOTIDE SEQUENCE [LARGE SCALE GENOMIC DNA]</scope>
    <source>
        <strain evidence="2">DSM 19110</strain>
    </source>
</reference>
<sequence>MEDFIRALPLREFYGGFIGELVGPQPACSPFKGCHYNVQSYFNFHKIQESL</sequence>
<keyword evidence="2" id="KW-1185">Reference proteome</keyword>
<evidence type="ECO:0000313" key="1">
    <source>
        <dbReference type="EMBL" id="SDO53640.1"/>
    </source>
</evidence>
<proteinExistence type="predicted"/>
<evidence type="ECO:0000313" key="2">
    <source>
        <dbReference type="Proteomes" id="UP000183200"/>
    </source>
</evidence>
<organism evidence="1 2">
    <name type="scientific">Pedobacter steynii</name>
    <dbReference type="NCBI Taxonomy" id="430522"/>
    <lineage>
        <taxon>Bacteria</taxon>
        <taxon>Pseudomonadati</taxon>
        <taxon>Bacteroidota</taxon>
        <taxon>Sphingobacteriia</taxon>
        <taxon>Sphingobacteriales</taxon>
        <taxon>Sphingobacteriaceae</taxon>
        <taxon>Pedobacter</taxon>
    </lineage>
</organism>
<name>A0A1H0KCX8_9SPHI</name>
<dbReference type="EMBL" id="FNGY01000016">
    <property type="protein sequence ID" value="SDO53640.1"/>
    <property type="molecule type" value="Genomic_DNA"/>
</dbReference>
<dbReference type="AlphaFoldDB" id="A0A1H0KCX8"/>
<protein>
    <submittedName>
        <fullName evidence="1">Uncharacterized protein</fullName>
    </submittedName>
</protein>
<dbReference type="Proteomes" id="UP000183200">
    <property type="component" value="Unassembled WGS sequence"/>
</dbReference>